<gene>
    <name evidence="1" type="ORF">N5B56_01765</name>
</gene>
<accession>A0ABT2LX07</accession>
<keyword evidence="2" id="KW-1185">Reference proteome</keyword>
<comment type="caution">
    <text evidence="1">The sequence shown here is derived from an EMBL/GenBank/DDBJ whole genome shotgun (WGS) entry which is preliminary data.</text>
</comment>
<organism evidence="1 2">
    <name type="scientific">Eubacterium album</name>
    <dbReference type="NCBI Taxonomy" id="2978477"/>
    <lineage>
        <taxon>Bacteria</taxon>
        <taxon>Bacillati</taxon>
        <taxon>Bacillota</taxon>
        <taxon>Clostridia</taxon>
        <taxon>Eubacteriales</taxon>
        <taxon>Eubacteriaceae</taxon>
        <taxon>Eubacterium</taxon>
    </lineage>
</organism>
<evidence type="ECO:0000313" key="2">
    <source>
        <dbReference type="Proteomes" id="UP001431199"/>
    </source>
</evidence>
<reference evidence="1" key="1">
    <citation type="submission" date="2022-09" db="EMBL/GenBank/DDBJ databases">
        <title>Eubacterium sp. LFL-14 isolated from human feces.</title>
        <authorList>
            <person name="Liu F."/>
        </authorList>
    </citation>
    <scope>NUCLEOTIDE SEQUENCE</scope>
    <source>
        <strain evidence="1">LFL-14</strain>
    </source>
</reference>
<name>A0ABT2LX07_9FIRM</name>
<sequence length="100" mass="11700">MKFYHATTEENALKIVRDGKIKMSAEGAVFVCKNPLDACKFLVIRGIEKIIVFEVDLDEKRIVESTDHSEDFFQCKAYMYNGEIEIKNETPKWEYNFPNK</sequence>
<protein>
    <submittedName>
        <fullName evidence="1">Uncharacterized protein</fullName>
    </submittedName>
</protein>
<dbReference type="EMBL" id="JAODBU010000002">
    <property type="protein sequence ID" value="MCT7397814.1"/>
    <property type="molecule type" value="Genomic_DNA"/>
</dbReference>
<proteinExistence type="predicted"/>
<dbReference type="RefSeq" id="WP_260978250.1">
    <property type="nucleotide sequence ID" value="NZ_JAODBU010000002.1"/>
</dbReference>
<dbReference type="Proteomes" id="UP001431199">
    <property type="component" value="Unassembled WGS sequence"/>
</dbReference>
<evidence type="ECO:0000313" key="1">
    <source>
        <dbReference type="EMBL" id="MCT7397814.1"/>
    </source>
</evidence>